<accession>E1RE35</accession>
<feature type="domain" description="Cysteine-rich small" evidence="1">
    <location>
        <begin position="211"/>
        <end position="289"/>
    </location>
</feature>
<dbReference type="HOGENOM" id="CLU_923209_0_0_2"/>
<dbReference type="Pfam" id="PF04071">
    <property type="entry name" value="zf-like"/>
    <property type="match status" value="1"/>
</dbReference>
<dbReference type="PANTHER" id="PTHR35336">
    <property type="entry name" value="ADENOSYLCOBINAMIDE AMIDOHYDROLASE"/>
    <property type="match status" value="1"/>
</dbReference>
<dbReference type="InterPro" id="IPR002808">
    <property type="entry name" value="AdoCbi_amidolase"/>
</dbReference>
<dbReference type="InterPro" id="IPR052209">
    <property type="entry name" value="CbiZ"/>
</dbReference>
<dbReference type="GeneID" id="9742588"/>
<protein>
    <recommendedName>
        <fullName evidence="1">Cysteine-rich small domain-containing protein</fullName>
    </recommendedName>
</protein>
<dbReference type="AlphaFoldDB" id="E1RE35"/>
<sequence length="301" mass="33268" precursor="true">MRFFYTKNTLFIRGNFRAASTGIAGGISDINTIINSSVPKDFECEDPAGYIHDIITGKGYENDGFFGLLTAVNMKDLCIFSCGYITAFITAGVTNPNPQGPGTINIIIHSAKSMPDSAMLEMVKTVTEAKTAALFDMGYEFTGTTTDAVIVAYDRDAAESAGVYCGTFTEPGMKAYECVRMGVKEAILRNESKVVRKRPSFFIHSTIGGAHWMEWSPDSCEYYPCHFKGQACDFCYCPFYPCHDEQLGDWIDSASGKKVWACTRCLLLHHPKVAKYLKKNPEAGLEDLKGTAKDYGLKIRE</sequence>
<dbReference type="STRING" id="679926.Mpet_0148"/>
<name>E1RE35_METP4</name>
<evidence type="ECO:0000313" key="3">
    <source>
        <dbReference type="Proteomes" id="UP000006565"/>
    </source>
</evidence>
<dbReference type="OrthoDB" id="39225at2157"/>
<dbReference type="Proteomes" id="UP000006565">
    <property type="component" value="Chromosome"/>
</dbReference>
<dbReference type="RefSeq" id="WP_013328105.1">
    <property type="nucleotide sequence ID" value="NC_014507.1"/>
</dbReference>
<dbReference type="Pfam" id="PF01955">
    <property type="entry name" value="CbiZ"/>
    <property type="match status" value="1"/>
</dbReference>
<gene>
    <name evidence="2" type="ordered locus">Mpet_0148</name>
</gene>
<dbReference type="KEGG" id="mpi:Mpet_0148"/>
<dbReference type="EMBL" id="CP002117">
    <property type="protein sequence ID" value="ADN34926.1"/>
    <property type="molecule type" value="Genomic_DNA"/>
</dbReference>
<dbReference type="eggNOG" id="arCOG01870">
    <property type="taxonomic scope" value="Archaea"/>
</dbReference>
<dbReference type="InterPro" id="IPR007212">
    <property type="entry name" value="Zf-like"/>
</dbReference>
<evidence type="ECO:0000313" key="2">
    <source>
        <dbReference type="EMBL" id="ADN34926.1"/>
    </source>
</evidence>
<reference evidence="2 3" key="1">
    <citation type="journal article" date="2010" name="Stand. Genomic Sci.">
        <title>Complete genome sequence of Methanoplanus petrolearius type strain (SEBR 4847).</title>
        <authorList>
            <person name="Brambilla E."/>
            <person name="Djao O.D."/>
            <person name="Daligault H."/>
            <person name="Lapidus A."/>
            <person name="Lucas S."/>
            <person name="Hammon N."/>
            <person name="Nolan M."/>
            <person name="Tice H."/>
            <person name="Cheng J.F."/>
            <person name="Han C."/>
            <person name="Tapia R."/>
            <person name="Goodwin L."/>
            <person name="Pitluck S."/>
            <person name="Liolios K."/>
            <person name="Ivanova N."/>
            <person name="Mavromatis K."/>
            <person name="Mikhailova N."/>
            <person name="Pati A."/>
            <person name="Chen A."/>
            <person name="Palaniappan K."/>
            <person name="Land M."/>
            <person name="Hauser L."/>
            <person name="Chang Y.J."/>
            <person name="Jeffries C.D."/>
            <person name="Rohde M."/>
            <person name="Spring S."/>
            <person name="Sikorski J."/>
            <person name="Goker M."/>
            <person name="Woyke T."/>
            <person name="Bristow J."/>
            <person name="Eisen J.A."/>
            <person name="Markowitz V."/>
            <person name="Hugenholtz P."/>
            <person name="Kyrpides N.C."/>
            <person name="Klenk H.P."/>
        </authorList>
    </citation>
    <scope>NUCLEOTIDE SEQUENCE [LARGE SCALE GENOMIC DNA]</scope>
    <source>
        <strain evidence="3">DSM 11571 / OCM 486 / SEBR 4847</strain>
    </source>
</reference>
<keyword evidence="3" id="KW-1185">Reference proteome</keyword>
<organism evidence="2 3">
    <name type="scientific">Methanolacinia petrolearia (strain DSM 11571 / OCM 486 / SEBR 4847)</name>
    <name type="common">Methanoplanus petrolearius</name>
    <dbReference type="NCBI Taxonomy" id="679926"/>
    <lineage>
        <taxon>Archaea</taxon>
        <taxon>Methanobacteriati</taxon>
        <taxon>Methanobacteriota</taxon>
        <taxon>Stenosarchaea group</taxon>
        <taxon>Methanomicrobia</taxon>
        <taxon>Methanomicrobiales</taxon>
        <taxon>Methanomicrobiaceae</taxon>
        <taxon>Methanolacinia</taxon>
    </lineage>
</organism>
<proteinExistence type="predicted"/>
<evidence type="ECO:0000259" key="1">
    <source>
        <dbReference type="Pfam" id="PF04071"/>
    </source>
</evidence>
<dbReference type="eggNOG" id="arCOG05056">
    <property type="taxonomic scope" value="Archaea"/>
</dbReference>
<dbReference type="PANTHER" id="PTHR35336:SF5">
    <property type="entry name" value="ADENOSYLCOBINAMIDE AMIDOHYDROLASE"/>
    <property type="match status" value="1"/>
</dbReference>